<organism evidence="3 4">
    <name type="scientific">Heligmosomoides polygyrus</name>
    <name type="common">Parasitic roundworm</name>
    <dbReference type="NCBI Taxonomy" id="6339"/>
    <lineage>
        <taxon>Eukaryota</taxon>
        <taxon>Metazoa</taxon>
        <taxon>Ecdysozoa</taxon>
        <taxon>Nematoda</taxon>
        <taxon>Chromadorea</taxon>
        <taxon>Rhabditida</taxon>
        <taxon>Rhabditina</taxon>
        <taxon>Rhabditomorpha</taxon>
        <taxon>Strongyloidea</taxon>
        <taxon>Heligmosomidae</taxon>
        <taxon>Heligmosomoides</taxon>
    </lineage>
</organism>
<dbReference type="SUPFAM" id="SSF56672">
    <property type="entry name" value="DNA/RNA polymerases"/>
    <property type="match status" value="1"/>
</dbReference>
<gene>
    <name evidence="2" type="ORF">HPBE_LOCUS11804</name>
</gene>
<evidence type="ECO:0000313" key="3">
    <source>
        <dbReference type="Proteomes" id="UP000050761"/>
    </source>
</evidence>
<reference evidence="4" key="2">
    <citation type="submission" date="2019-09" db="UniProtKB">
        <authorList>
            <consortium name="WormBaseParasite"/>
        </authorList>
    </citation>
    <scope>IDENTIFICATION</scope>
</reference>
<protein>
    <submittedName>
        <fullName evidence="4">Reverse transcriptase domain-containing protein</fullName>
    </submittedName>
</protein>
<dbReference type="EMBL" id="UZAH01027236">
    <property type="protein sequence ID" value="VDO89910.1"/>
    <property type="molecule type" value="Genomic_DNA"/>
</dbReference>
<accession>A0A183FUE5</accession>
<proteinExistence type="predicted"/>
<dbReference type="OrthoDB" id="410104at2759"/>
<keyword evidence="3" id="KW-1185">Reference proteome</keyword>
<dbReference type="InterPro" id="IPR000477">
    <property type="entry name" value="RT_dom"/>
</dbReference>
<dbReference type="AlphaFoldDB" id="A0A183FUE5"/>
<reference evidence="2 3" key="1">
    <citation type="submission" date="2018-11" db="EMBL/GenBank/DDBJ databases">
        <authorList>
            <consortium name="Pathogen Informatics"/>
        </authorList>
    </citation>
    <scope>NUCLEOTIDE SEQUENCE [LARGE SCALE GENOMIC DNA]</scope>
</reference>
<dbReference type="InterPro" id="IPR043128">
    <property type="entry name" value="Rev_trsase/Diguanyl_cyclase"/>
</dbReference>
<evidence type="ECO:0000259" key="1">
    <source>
        <dbReference type="PROSITE" id="PS50878"/>
    </source>
</evidence>
<name>A0A183FUE5_HELPZ</name>
<dbReference type="PROSITE" id="PS50878">
    <property type="entry name" value="RT_POL"/>
    <property type="match status" value="1"/>
</dbReference>
<accession>A0A3P7YP47</accession>
<dbReference type="Pfam" id="PF00078">
    <property type="entry name" value="RVT_1"/>
    <property type="match status" value="1"/>
</dbReference>
<dbReference type="PANTHER" id="PTHR47027:SF25">
    <property type="entry name" value="REVERSE TRANSCRIPTASE DOMAIN-CONTAINING PROTEIN"/>
    <property type="match status" value="1"/>
</dbReference>
<dbReference type="Proteomes" id="UP000050761">
    <property type="component" value="Unassembled WGS sequence"/>
</dbReference>
<feature type="domain" description="Reverse transcriptase" evidence="1">
    <location>
        <begin position="19"/>
        <end position="289"/>
    </location>
</feature>
<sequence>MLKAGGTPLAKQLTTLFNNCWHQQNVPEDWKKGLVVKLPKKGNLSDCGNWRGITLLSVPGKVFCTVLLRRLRDAIDDRLREEQAGFRNGRSCCDQIFTLRNIIEQCLEYRYPLHINFVDFKKAFDSVHRESLWEILKLYGVPTTFVEIFRSLYQNSMCCVKTTLGNTSYFEVTTGVRQGCVLSPLLFNVALDFVMRRTTAEVQEGIPWFRGRLMDLDFADDIAVFAEDDDKLQRITERLSQEAGNIGLRISPEKSKVMCVGIASPRDAIYIGSDRLEVVNSFTYLGSMIANDGDAETDVRCRIAKATAIFRRLRPLWTSSSISNNIKLRLYSSIVVPTAMYASETWKASTSIIRRVNAFHCKCLRQIMRIRYTDHVTNEEVLRRCHSRCLYETVTQRRLRLAGHILRMPEHRLPRSAMQWTPPGKRTRGRPRNTWRRTLMNDLKVMNISRQECEEIAQDRQRWKEFVALCAQQHGRN</sequence>
<dbReference type="CDD" id="cd01650">
    <property type="entry name" value="RT_nLTR_like"/>
    <property type="match status" value="1"/>
</dbReference>
<dbReference type="PANTHER" id="PTHR47027">
    <property type="entry name" value="REVERSE TRANSCRIPTASE DOMAIN-CONTAINING PROTEIN"/>
    <property type="match status" value="1"/>
</dbReference>
<evidence type="ECO:0000313" key="4">
    <source>
        <dbReference type="WBParaSite" id="HPBE_0001180301-mRNA-1"/>
    </source>
</evidence>
<dbReference type="Gene3D" id="3.30.70.270">
    <property type="match status" value="1"/>
</dbReference>
<evidence type="ECO:0000313" key="2">
    <source>
        <dbReference type="EMBL" id="VDO89910.1"/>
    </source>
</evidence>
<dbReference type="InterPro" id="IPR043502">
    <property type="entry name" value="DNA/RNA_pol_sf"/>
</dbReference>
<dbReference type="WBParaSite" id="HPBE_0001180301-mRNA-1">
    <property type="protein sequence ID" value="HPBE_0001180301-mRNA-1"/>
    <property type="gene ID" value="HPBE_0001180301"/>
</dbReference>